<dbReference type="AlphaFoldDB" id="A0AAN6EWN5"/>
<dbReference type="Pfam" id="PF13468">
    <property type="entry name" value="Glyoxalase_3"/>
    <property type="match status" value="1"/>
</dbReference>
<dbReference type="EMBL" id="JAJGCB010000008">
    <property type="protein sequence ID" value="KAJ8991270.1"/>
    <property type="molecule type" value="Genomic_DNA"/>
</dbReference>
<dbReference type="InterPro" id="IPR025870">
    <property type="entry name" value="Glyoxalase-like_dom"/>
</dbReference>
<sequence length="378" mass="40920">MSVIDLRHRHLSISSNKTIQTMSAETGTGAGVSARTISDYSHDHVILLLDTPDFENPPAWLSDNFQIIEGGVHAGGSSRNKLIVFSDGTYIELINWIAEPTEFFDWKGKPAGLIDFALTTPAPKSAQETIAEVDKRLTSPGTSGDSGLGIQFKQPIHGGRKRKDGKKVEWYVTKPSFDNSAPSVPRPLDQYFPTGRLDVPFFCHDVTDRLLRIPYKDSQESSSYSSLTTHPCGARGILSVDVVVPEEQFENYVKLYTAVSGALPQRISSTSSSGEDSSGVTASNRKNAAVFFPLSAPDQNAMKDVEGKVGIELRTPRDEADDAWIQSRGVGIRQVRLYAPSAAATTTSTSTTTPHQPGRGKPLASQGIGESLLLVQSV</sequence>
<dbReference type="PANTHER" id="PTHR40265:SF1">
    <property type="entry name" value="GLYOXALASE-LIKE DOMAIN-CONTAINING PROTEIN"/>
    <property type="match status" value="1"/>
</dbReference>
<proteinExistence type="predicted"/>
<dbReference type="InterPro" id="IPR029068">
    <property type="entry name" value="Glyas_Bleomycin-R_OHBP_Dase"/>
</dbReference>
<name>A0AAN6EWN5_EXODE</name>
<evidence type="ECO:0000313" key="3">
    <source>
        <dbReference type="EMBL" id="KAJ8991270.1"/>
    </source>
</evidence>
<feature type="compositionally biased region" description="Low complexity" evidence="1">
    <location>
        <begin position="343"/>
        <end position="353"/>
    </location>
</feature>
<reference evidence="3" key="1">
    <citation type="submission" date="2023-01" db="EMBL/GenBank/DDBJ databases">
        <title>Exophiala dermititidis isolated from Cystic Fibrosis Patient.</title>
        <authorList>
            <person name="Kurbessoian T."/>
            <person name="Crocker A."/>
            <person name="Murante D."/>
            <person name="Hogan D.A."/>
            <person name="Stajich J.E."/>
        </authorList>
    </citation>
    <scope>NUCLEOTIDE SEQUENCE</scope>
    <source>
        <strain evidence="3">Ex8</strain>
    </source>
</reference>
<dbReference type="Gene3D" id="3.10.180.10">
    <property type="entry name" value="2,3-Dihydroxybiphenyl 1,2-Dioxygenase, domain 1"/>
    <property type="match status" value="1"/>
</dbReference>
<evidence type="ECO:0000256" key="1">
    <source>
        <dbReference type="SAM" id="MobiDB-lite"/>
    </source>
</evidence>
<feature type="region of interest" description="Disordered" evidence="1">
    <location>
        <begin position="137"/>
        <end position="164"/>
    </location>
</feature>
<feature type="domain" description="Glyoxalase-like" evidence="2">
    <location>
        <begin position="43"/>
        <end position="248"/>
    </location>
</feature>
<accession>A0AAN6EWN5</accession>
<protein>
    <recommendedName>
        <fullName evidence="2">Glyoxalase-like domain-containing protein</fullName>
    </recommendedName>
</protein>
<gene>
    <name evidence="3" type="ORF">HRR80_004615</name>
</gene>
<evidence type="ECO:0000313" key="4">
    <source>
        <dbReference type="Proteomes" id="UP001161757"/>
    </source>
</evidence>
<dbReference type="Proteomes" id="UP001161757">
    <property type="component" value="Unassembled WGS sequence"/>
</dbReference>
<feature type="region of interest" description="Disordered" evidence="1">
    <location>
        <begin position="343"/>
        <end position="367"/>
    </location>
</feature>
<comment type="caution">
    <text evidence="3">The sequence shown here is derived from an EMBL/GenBank/DDBJ whole genome shotgun (WGS) entry which is preliminary data.</text>
</comment>
<dbReference type="PANTHER" id="PTHR40265">
    <property type="entry name" value="BLL2707 PROTEIN"/>
    <property type="match status" value="1"/>
</dbReference>
<evidence type="ECO:0000259" key="2">
    <source>
        <dbReference type="Pfam" id="PF13468"/>
    </source>
</evidence>
<organism evidence="3 4">
    <name type="scientific">Exophiala dermatitidis</name>
    <name type="common">Black yeast-like fungus</name>
    <name type="synonym">Wangiella dermatitidis</name>
    <dbReference type="NCBI Taxonomy" id="5970"/>
    <lineage>
        <taxon>Eukaryota</taxon>
        <taxon>Fungi</taxon>
        <taxon>Dikarya</taxon>
        <taxon>Ascomycota</taxon>
        <taxon>Pezizomycotina</taxon>
        <taxon>Eurotiomycetes</taxon>
        <taxon>Chaetothyriomycetidae</taxon>
        <taxon>Chaetothyriales</taxon>
        <taxon>Herpotrichiellaceae</taxon>
        <taxon>Exophiala</taxon>
    </lineage>
</organism>